<dbReference type="CDD" id="cd00379">
    <property type="entry name" value="Ribosomal_L10_P0"/>
    <property type="match status" value="1"/>
</dbReference>
<evidence type="ECO:0000313" key="6">
    <source>
        <dbReference type="RefSeq" id="XP_021858765.1"/>
    </source>
</evidence>
<dbReference type="Pfam" id="PF00466">
    <property type="entry name" value="Ribosomal_L10"/>
    <property type="match status" value="1"/>
</dbReference>
<dbReference type="InterPro" id="IPR047865">
    <property type="entry name" value="Ribosomal_uL10_bac_type"/>
</dbReference>
<proteinExistence type="inferred from homology"/>
<dbReference type="GeneID" id="110797939"/>
<dbReference type="GO" id="GO:0006412">
    <property type="term" value="P:translation"/>
    <property type="evidence" value="ECO:0000318"/>
    <property type="project" value="GO_Central"/>
</dbReference>
<evidence type="ECO:0000256" key="1">
    <source>
        <dbReference type="ARBA" id="ARBA00008889"/>
    </source>
</evidence>
<protein>
    <submittedName>
        <fullName evidence="6 7">50S ribosomal protein L10, chloroplastic-like</fullName>
    </submittedName>
</protein>
<comment type="similarity">
    <text evidence="1">Belongs to the universal ribosomal protein uL10 family.</text>
</comment>
<reference evidence="5" key="1">
    <citation type="journal article" date="2021" name="Nat. Commun.">
        <title>Genomic analyses provide insights into spinach domestication and the genetic basis of agronomic traits.</title>
        <authorList>
            <person name="Cai X."/>
            <person name="Sun X."/>
            <person name="Xu C."/>
            <person name="Sun H."/>
            <person name="Wang X."/>
            <person name="Ge C."/>
            <person name="Zhang Z."/>
            <person name="Wang Q."/>
            <person name="Fei Z."/>
            <person name="Jiao C."/>
            <person name="Wang Q."/>
        </authorList>
    </citation>
    <scope>NUCLEOTIDE SEQUENCE [LARGE SCALE GENOMIC DNA]</scope>
    <source>
        <strain evidence="5">cv. Varoflay</strain>
    </source>
</reference>
<evidence type="ECO:0000256" key="3">
    <source>
        <dbReference type="ARBA" id="ARBA00023274"/>
    </source>
</evidence>
<evidence type="ECO:0000256" key="4">
    <source>
        <dbReference type="SAM" id="MobiDB-lite"/>
    </source>
</evidence>
<keyword evidence="2" id="KW-0689">Ribosomal protein</keyword>
<dbReference type="Gene3D" id="3.30.70.1730">
    <property type="match status" value="1"/>
</dbReference>
<dbReference type="Proteomes" id="UP000813463">
    <property type="component" value="Chromosome 3"/>
</dbReference>
<dbReference type="RefSeq" id="XP_021858765.1">
    <property type="nucleotide sequence ID" value="XM_022003073.1"/>
</dbReference>
<keyword evidence="5" id="KW-1185">Reference proteome</keyword>
<evidence type="ECO:0000313" key="5">
    <source>
        <dbReference type="Proteomes" id="UP000813463"/>
    </source>
</evidence>
<dbReference type="OrthoDB" id="360689at2759"/>
<dbReference type="GO" id="GO:0003735">
    <property type="term" value="F:structural constituent of ribosome"/>
    <property type="evidence" value="ECO:0000318"/>
    <property type="project" value="GO_Central"/>
</dbReference>
<dbReference type="AlphaFoldDB" id="A0A9R0K5Z8"/>
<dbReference type="GO" id="GO:0015934">
    <property type="term" value="C:large ribosomal subunit"/>
    <property type="evidence" value="ECO:0000318"/>
    <property type="project" value="GO_Central"/>
</dbReference>
<organism evidence="5 6">
    <name type="scientific">Spinacia oleracea</name>
    <name type="common">Spinach</name>
    <dbReference type="NCBI Taxonomy" id="3562"/>
    <lineage>
        <taxon>Eukaryota</taxon>
        <taxon>Viridiplantae</taxon>
        <taxon>Streptophyta</taxon>
        <taxon>Embryophyta</taxon>
        <taxon>Tracheophyta</taxon>
        <taxon>Spermatophyta</taxon>
        <taxon>Magnoliopsida</taxon>
        <taxon>eudicotyledons</taxon>
        <taxon>Gunneridae</taxon>
        <taxon>Pentapetalae</taxon>
        <taxon>Caryophyllales</taxon>
        <taxon>Chenopodiaceae</taxon>
        <taxon>Chenopodioideae</taxon>
        <taxon>Anserineae</taxon>
        <taxon>Spinacia</taxon>
    </lineage>
</organism>
<dbReference type="SUPFAM" id="SSF160369">
    <property type="entry name" value="Ribosomal protein L10-like"/>
    <property type="match status" value="1"/>
</dbReference>
<evidence type="ECO:0000313" key="7">
    <source>
        <dbReference type="RefSeq" id="XP_056696646.1"/>
    </source>
</evidence>
<evidence type="ECO:0000256" key="2">
    <source>
        <dbReference type="ARBA" id="ARBA00022980"/>
    </source>
</evidence>
<accession>A0A9R0K5Z8</accession>
<reference evidence="6" key="2">
    <citation type="submission" date="2025-04" db="UniProtKB">
        <authorList>
            <consortium name="RefSeq"/>
        </authorList>
    </citation>
    <scope>IDENTIFICATION</scope>
    <source>
        <tissue evidence="7">Leaf</tissue>
    </source>
</reference>
<dbReference type="InterPro" id="IPR001790">
    <property type="entry name" value="Ribosomal_uL10"/>
</dbReference>
<dbReference type="KEGG" id="soe:110797939"/>
<dbReference type="RefSeq" id="XP_056696646.1">
    <property type="nucleotide sequence ID" value="XM_056840668.1"/>
</dbReference>
<sequence length="235" mass="25215">MGATISTTTTSLSHHTLTLIRTQSHHHHQLRHFAKYTPYKPLPKPKVHQKLRAIKTLKSHLQDSYLISPFPCHGFSANKFKPLKTPLPSDPSAAKLVFVKNSLVSQAFAGTQFEALGSCMKGMNSLLFVKKEDAVGPVMGGVKSAVKEGKLEFNDFPGAVVNGQLYGHLDLEVFQNTPSKMEAHGMVLGSLFGPSSTLMAVLEGFCADDSANEAATDAPADGGIDAKDVSESPAQ</sequence>
<name>A0A9R0K5Z8_SPIOL</name>
<keyword evidence="3" id="KW-0687">Ribonucleoprotein</keyword>
<feature type="compositionally biased region" description="Basic and acidic residues" evidence="4">
    <location>
        <begin position="224"/>
        <end position="235"/>
    </location>
</feature>
<dbReference type="PANTHER" id="PTHR11560">
    <property type="entry name" value="39S RIBOSOMAL PROTEIN L10, MITOCHONDRIAL"/>
    <property type="match status" value="1"/>
</dbReference>
<feature type="region of interest" description="Disordered" evidence="4">
    <location>
        <begin position="213"/>
        <end position="235"/>
    </location>
</feature>
<dbReference type="InterPro" id="IPR043141">
    <property type="entry name" value="Ribosomal_uL10-like_sf"/>
</dbReference>
<gene>
    <name evidence="6 7" type="primary">LOC110797939</name>
</gene>